<evidence type="ECO:0000313" key="2">
    <source>
        <dbReference type="EMBL" id="AVO25333.1"/>
    </source>
</evidence>
<feature type="domain" description="DUF7253" evidence="1">
    <location>
        <begin position="1"/>
        <end position="110"/>
    </location>
</feature>
<gene>
    <name evidence="2" type="primary">20</name>
    <name evidence="2" type="ORF">PBI_GRAVY_20</name>
</gene>
<organism evidence="2 3">
    <name type="scientific">Gordonia phage Gravy</name>
    <dbReference type="NCBI Taxonomy" id="2094133"/>
    <lineage>
        <taxon>Viruses</taxon>
        <taxon>Duplodnaviria</taxon>
        <taxon>Heunggongvirae</taxon>
        <taxon>Uroviricota</taxon>
        <taxon>Caudoviricetes</taxon>
        <taxon>Deejayvirinae</taxon>
        <taxon>Tanisvirus</taxon>
        <taxon>Tanisvirus tanis</taxon>
    </lineage>
</organism>
<proteinExistence type="predicted"/>
<accession>A0A2P1JYC5</accession>
<dbReference type="EMBL" id="MG962368">
    <property type="protein sequence ID" value="AVO25333.1"/>
    <property type="molecule type" value="Genomic_DNA"/>
</dbReference>
<evidence type="ECO:0000259" key="1">
    <source>
        <dbReference type="Pfam" id="PF23911"/>
    </source>
</evidence>
<dbReference type="Pfam" id="PF23911">
    <property type="entry name" value="DUF7253"/>
    <property type="match status" value="1"/>
</dbReference>
<reference evidence="2 3" key="1">
    <citation type="submission" date="2018-02" db="EMBL/GenBank/DDBJ databases">
        <authorList>
            <person name="Aull H.G."/>
            <person name="Garlena R.A."/>
            <person name="Russell D.A."/>
            <person name="Pop W.H."/>
            <person name="Jacobs-Sera D."/>
            <person name="Hatfull G.F."/>
        </authorList>
    </citation>
    <scope>NUCLEOTIDE SEQUENCE [LARGE SCALE GENOMIC DNA]</scope>
</reference>
<dbReference type="Proteomes" id="UP000240261">
    <property type="component" value="Segment"/>
</dbReference>
<sequence length="116" mass="12697">MPKFYGVVGYGEAVETPPESGVWVDQIVEKSYYGDVVRNARSLEAGERLHDDLTVSNSISIVADAYAHNHFFAIRYVRWAGVLWTVSNVEVQSPRLILRLGGVYNGPTPTGASTGP</sequence>
<name>A0A2P1JYC5_9CAUD</name>
<protein>
    <recommendedName>
        <fullName evidence="1">DUF7253 domain-containing protein</fullName>
    </recommendedName>
</protein>
<dbReference type="InterPro" id="IPR055677">
    <property type="entry name" value="DUF7253"/>
</dbReference>
<evidence type="ECO:0000313" key="3">
    <source>
        <dbReference type="Proteomes" id="UP000240261"/>
    </source>
</evidence>